<dbReference type="GO" id="GO:0005829">
    <property type="term" value="C:cytosol"/>
    <property type="evidence" value="ECO:0007669"/>
    <property type="project" value="TreeGrafter"/>
</dbReference>
<dbReference type="InterPro" id="IPR014729">
    <property type="entry name" value="Rossmann-like_a/b/a_fold"/>
</dbReference>
<evidence type="ECO:0000256" key="10">
    <source>
        <dbReference type="SAM" id="MobiDB-lite"/>
    </source>
</evidence>
<keyword evidence="12" id="KW-1185">Reference proteome</keyword>
<keyword evidence="2 9" id="KW-0436">Ligase</keyword>
<dbReference type="InterPro" id="IPR002305">
    <property type="entry name" value="aa-tRNA-synth_Ic"/>
</dbReference>
<dbReference type="PANTHER" id="PTHR11766">
    <property type="entry name" value="TYROSYL-TRNA SYNTHETASE"/>
    <property type="match status" value="1"/>
</dbReference>
<comment type="caution">
    <text evidence="11">The sequence shown here is derived from an EMBL/GenBank/DDBJ whole genome shotgun (WGS) entry which is preliminary data.</text>
</comment>
<evidence type="ECO:0000256" key="2">
    <source>
        <dbReference type="ARBA" id="ARBA00022598"/>
    </source>
</evidence>
<keyword evidence="6 9" id="KW-0030">Aminoacyl-tRNA synthetase</keyword>
<keyword evidence="4 9" id="KW-0067">ATP-binding</keyword>
<protein>
    <recommendedName>
        <fullName evidence="1">tyrosine--tRNA ligase</fullName>
        <ecNumber evidence="1">6.1.1.1</ecNumber>
    </recommendedName>
    <alternativeName>
        <fullName evidence="7">Tyrosyl-tRNA synthetase</fullName>
    </alternativeName>
</protein>
<dbReference type="EC" id="6.1.1.1" evidence="1"/>
<keyword evidence="3 9" id="KW-0547">Nucleotide-binding</keyword>
<sequence>MTPSSATNCSTTSQRQAAHHLPGARPDKSQHAHRPPGGVACPALVPASRPSRHSPDWRLYRTHRRPVRPPGSPQRLTHAQVLANAETYAEQFSRISISMARTPRRFSTTHGGSTKSPSRSSSRSWTSSPSSSFSNAACSGAHKEAGGLYLNEMIYPILQGYDSVAMEVDAELGGSDQLFNMMRGRDLVEAYLGKTKHVLTTQLLEGLDGRKMSKTYGNTVDLTEDPVPMFFKLTLVQDSKLPRFMQVLTDRRTTK</sequence>
<name>A0AA35TIB3_GEOBA</name>
<dbReference type="AlphaFoldDB" id="A0AA35TIB3"/>
<dbReference type="InterPro" id="IPR002307">
    <property type="entry name" value="Tyr-tRNA-ligase"/>
</dbReference>
<dbReference type="Gene3D" id="3.40.50.620">
    <property type="entry name" value="HUPs"/>
    <property type="match status" value="1"/>
</dbReference>
<dbReference type="GO" id="GO:0004831">
    <property type="term" value="F:tyrosine-tRNA ligase activity"/>
    <property type="evidence" value="ECO:0007669"/>
    <property type="project" value="UniProtKB-EC"/>
</dbReference>
<dbReference type="InterPro" id="IPR024088">
    <property type="entry name" value="Tyr-tRNA-ligase_bac-type"/>
</dbReference>
<evidence type="ECO:0000256" key="5">
    <source>
        <dbReference type="ARBA" id="ARBA00022917"/>
    </source>
</evidence>
<proteinExistence type="inferred from homology"/>
<dbReference type="Pfam" id="PF00579">
    <property type="entry name" value="tRNA-synt_1b"/>
    <property type="match status" value="1"/>
</dbReference>
<dbReference type="SUPFAM" id="SSF52374">
    <property type="entry name" value="Nucleotidylyl transferase"/>
    <property type="match status" value="1"/>
</dbReference>
<comment type="catalytic activity">
    <reaction evidence="8">
        <text>tRNA(Tyr) + L-tyrosine + ATP = L-tyrosyl-tRNA(Tyr) + AMP + diphosphate + H(+)</text>
        <dbReference type="Rhea" id="RHEA:10220"/>
        <dbReference type="Rhea" id="RHEA-COMP:9706"/>
        <dbReference type="Rhea" id="RHEA-COMP:9707"/>
        <dbReference type="ChEBI" id="CHEBI:15378"/>
        <dbReference type="ChEBI" id="CHEBI:30616"/>
        <dbReference type="ChEBI" id="CHEBI:33019"/>
        <dbReference type="ChEBI" id="CHEBI:58315"/>
        <dbReference type="ChEBI" id="CHEBI:78442"/>
        <dbReference type="ChEBI" id="CHEBI:78536"/>
        <dbReference type="ChEBI" id="CHEBI:456215"/>
        <dbReference type="EC" id="6.1.1.1"/>
    </reaction>
</comment>
<feature type="compositionally biased region" description="Low complexity" evidence="10">
    <location>
        <begin position="113"/>
        <end position="134"/>
    </location>
</feature>
<dbReference type="EMBL" id="CASHTH010003736">
    <property type="protein sequence ID" value="CAI8048583.1"/>
    <property type="molecule type" value="Genomic_DNA"/>
</dbReference>
<dbReference type="Gene3D" id="1.10.240.10">
    <property type="entry name" value="Tyrosyl-Transfer RNA Synthetase"/>
    <property type="match status" value="1"/>
</dbReference>
<evidence type="ECO:0000256" key="4">
    <source>
        <dbReference type="ARBA" id="ARBA00022840"/>
    </source>
</evidence>
<dbReference type="PANTHER" id="PTHR11766:SF1">
    <property type="entry name" value="TYROSINE--TRNA LIGASE"/>
    <property type="match status" value="1"/>
</dbReference>
<feature type="compositionally biased region" description="Polar residues" evidence="10">
    <location>
        <begin position="1"/>
        <end position="16"/>
    </location>
</feature>
<accession>A0AA35TIB3</accession>
<dbReference type="GO" id="GO:0005524">
    <property type="term" value="F:ATP binding"/>
    <property type="evidence" value="ECO:0007669"/>
    <property type="project" value="UniProtKB-KW"/>
</dbReference>
<dbReference type="Proteomes" id="UP001174909">
    <property type="component" value="Unassembled WGS sequence"/>
</dbReference>
<organism evidence="11 12">
    <name type="scientific">Geodia barretti</name>
    <name type="common">Barrett's horny sponge</name>
    <dbReference type="NCBI Taxonomy" id="519541"/>
    <lineage>
        <taxon>Eukaryota</taxon>
        <taxon>Metazoa</taxon>
        <taxon>Porifera</taxon>
        <taxon>Demospongiae</taxon>
        <taxon>Heteroscleromorpha</taxon>
        <taxon>Tetractinellida</taxon>
        <taxon>Astrophorina</taxon>
        <taxon>Geodiidae</taxon>
        <taxon>Geodia</taxon>
    </lineage>
</organism>
<dbReference type="GO" id="GO:0006437">
    <property type="term" value="P:tyrosyl-tRNA aminoacylation"/>
    <property type="evidence" value="ECO:0007669"/>
    <property type="project" value="InterPro"/>
</dbReference>
<dbReference type="PRINTS" id="PR01040">
    <property type="entry name" value="TRNASYNTHTYR"/>
</dbReference>
<feature type="region of interest" description="Disordered" evidence="10">
    <location>
        <begin position="99"/>
        <end position="137"/>
    </location>
</feature>
<evidence type="ECO:0000256" key="1">
    <source>
        <dbReference type="ARBA" id="ARBA00013160"/>
    </source>
</evidence>
<keyword evidence="5 9" id="KW-0648">Protein biosynthesis</keyword>
<evidence type="ECO:0000313" key="11">
    <source>
        <dbReference type="EMBL" id="CAI8048583.1"/>
    </source>
</evidence>
<evidence type="ECO:0000256" key="8">
    <source>
        <dbReference type="ARBA" id="ARBA00048248"/>
    </source>
</evidence>
<evidence type="ECO:0000256" key="7">
    <source>
        <dbReference type="ARBA" id="ARBA00033323"/>
    </source>
</evidence>
<reference evidence="11" key="1">
    <citation type="submission" date="2023-03" db="EMBL/GenBank/DDBJ databases">
        <authorList>
            <person name="Steffen K."/>
            <person name="Cardenas P."/>
        </authorList>
    </citation>
    <scope>NUCLEOTIDE SEQUENCE</scope>
</reference>
<evidence type="ECO:0000256" key="6">
    <source>
        <dbReference type="ARBA" id="ARBA00023146"/>
    </source>
</evidence>
<feature type="region of interest" description="Disordered" evidence="10">
    <location>
        <begin position="1"/>
        <end position="76"/>
    </location>
</feature>
<gene>
    <name evidence="11" type="ORF">GBAR_LOCUS26778</name>
</gene>
<evidence type="ECO:0000256" key="9">
    <source>
        <dbReference type="RuleBase" id="RU363036"/>
    </source>
</evidence>
<evidence type="ECO:0000313" key="12">
    <source>
        <dbReference type="Proteomes" id="UP001174909"/>
    </source>
</evidence>
<comment type="similarity">
    <text evidence="9">Belongs to the class-I aminoacyl-tRNA synthetase family.</text>
</comment>
<evidence type="ECO:0000256" key="3">
    <source>
        <dbReference type="ARBA" id="ARBA00022741"/>
    </source>
</evidence>